<comment type="similarity">
    <text evidence="1">Belongs to the folate receptor family.</text>
</comment>
<dbReference type="GO" id="GO:0038023">
    <property type="term" value="F:signaling receptor activity"/>
    <property type="evidence" value="ECO:0007669"/>
    <property type="project" value="TreeGrafter"/>
</dbReference>
<proteinExistence type="evidence at transcript level"/>
<dbReference type="AlphaFoldDB" id="A0A2L2Y0P7"/>
<keyword evidence="5" id="KW-0675">Receptor</keyword>
<name>A0A2L2Y0P7_PARTP</name>
<feature type="domain" description="Folate receptor-like" evidence="4">
    <location>
        <begin position="2"/>
        <end position="112"/>
    </location>
</feature>
<keyword evidence="3" id="KW-1015">Disulfide bond</keyword>
<evidence type="ECO:0000256" key="2">
    <source>
        <dbReference type="ARBA" id="ARBA00022729"/>
    </source>
</evidence>
<accession>A0A2L2Y0P7</accession>
<reference evidence="5" key="1">
    <citation type="journal article" date="2016" name="Mol. Ecol. Resour.">
        <title>Evaluation of the impact of RNA preservation methods of spiders for de novo transcriptome assembly.</title>
        <authorList>
            <person name="Kono N."/>
            <person name="Nakamura H."/>
            <person name="Ito Y."/>
            <person name="Tomita M."/>
            <person name="Arakawa K."/>
        </authorList>
    </citation>
    <scope>NUCLEOTIDE SEQUENCE</scope>
    <source>
        <tissue evidence="5">Whole body</tissue>
    </source>
</reference>
<evidence type="ECO:0000259" key="4">
    <source>
        <dbReference type="Pfam" id="PF03024"/>
    </source>
</evidence>
<evidence type="ECO:0000256" key="3">
    <source>
        <dbReference type="ARBA" id="ARBA00023157"/>
    </source>
</evidence>
<evidence type="ECO:0000256" key="1">
    <source>
        <dbReference type="ARBA" id="ARBA00007932"/>
    </source>
</evidence>
<dbReference type="GO" id="GO:0009897">
    <property type="term" value="C:external side of plasma membrane"/>
    <property type="evidence" value="ECO:0007669"/>
    <property type="project" value="TreeGrafter"/>
</dbReference>
<protein>
    <submittedName>
        <fullName evidence="5">Folate receptor beta</fullName>
    </submittedName>
</protein>
<organism evidence="5">
    <name type="scientific">Parasteatoda tepidariorum</name>
    <name type="common">Common house spider</name>
    <name type="synonym">Achaearanea tepidariorum</name>
    <dbReference type="NCBI Taxonomy" id="114398"/>
    <lineage>
        <taxon>Eukaryota</taxon>
        <taxon>Metazoa</taxon>
        <taxon>Ecdysozoa</taxon>
        <taxon>Arthropoda</taxon>
        <taxon>Chelicerata</taxon>
        <taxon>Arachnida</taxon>
        <taxon>Araneae</taxon>
        <taxon>Araneomorphae</taxon>
        <taxon>Entelegynae</taxon>
        <taxon>Araneoidea</taxon>
        <taxon>Theridiidae</taxon>
        <taxon>Parasteatoda</taxon>
    </lineage>
</organism>
<dbReference type="InterPro" id="IPR004269">
    <property type="entry name" value="Folate_rcpt"/>
</dbReference>
<evidence type="ECO:0000313" key="5">
    <source>
        <dbReference type="EMBL" id="LAA01762.1"/>
    </source>
</evidence>
<dbReference type="PANTHER" id="PTHR10517">
    <property type="entry name" value="FOLATE RECEPTOR"/>
    <property type="match status" value="1"/>
</dbReference>
<sequence length="145" mass="17229">MSLPCKKHFIQDNCFYECEPHIGLWVVNTTRKISSERYFKVPLCSKDCDEWFKDCKNDYTCVYNWPREFKFQKGHNICPENSQCLTFSEMYKTAKDFCESDHSWKYTESEFCMHIWFDGVADFNKKVSILPSLLALPSTSSTFLY</sequence>
<keyword evidence="2" id="KW-0732">Signal</keyword>
<dbReference type="Pfam" id="PF03024">
    <property type="entry name" value="Folate_rec"/>
    <property type="match status" value="1"/>
</dbReference>
<dbReference type="EMBL" id="IAAA01003961">
    <property type="protein sequence ID" value="LAA01762.1"/>
    <property type="molecule type" value="mRNA"/>
</dbReference>
<dbReference type="PANTHER" id="PTHR10517:SF14">
    <property type="entry name" value="FOLATE RECEPTOR 1-RELATED"/>
    <property type="match status" value="1"/>
</dbReference>
<dbReference type="InterPro" id="IPR018143">
    <property type="entry name" value="Folate_rcpt-like"/>
</dbReference>
<dbReference type="OrthoDB" id="567542at2759"/>